<reference evidence="1 2" key="1">
    <citation type="journal article" date="2016" name="PLoS ONE">
        <title>Complete Genome Sequence and Comparative Genomics of a Novel Myxobacterium Myxococcus hansupus.</title>
        <authorList>
            <person name="Sharma G."/>
            <person name="Narwani T."/>
            <person name="Subramanian S."/>
        </authorList>
    </citation>
    <scope>NUCLEOTIDE SEQUENCE [LARGE SCALE GENOMIC DNA]</scope>
    <source>
        <strain evidence="2">mixupus</strain>
    </source>
</reference>
<dbReference type="AlphaFoldDB" id="A0A0H4WNW1"/>
<dbReference type="eggNOG" id="COG3520">
    <property type="taxonomic scope" value="Bacteria"/>
</dbReference>
<proteinExistence type="predicted"/>
<evidence type="ECO:0000313" key="2">
    <source>
        <dbReference type="Proteomes" id="UP000009026"/>
    </source>
</evidence>
<protein>
    <recommendedName>
        <fullName evidence="3">Protein ImpH/VasB</fullName>
    </recommendedName>
</protein>
<dbReference type="RefSeq" id="WP_002639855.1">
    <property type="nucleotide sequence ID" value="NZ_CP012109.1"/>
</dbReference>
<evidence type="ECO:0000313" key="1">
    <source>
        <dbReference type="EMBL" id="AKQ65166.1"/>
    </source>
</evidence>
<dbReference type="PANTHER" id="PTHR35564">
    <property type="match status" value="1"/>
</dbReference>
<keyword evidence="2" id="KW-1185">Reference proteome</keyword>
<dbReference type="Pfam" id="PF06996">
    <property type="entry name" value="T6SS_TssG"/>
    <property type="match status" value="1"/>
</dbReference>
<gene>
    <name evidence="1" type="ORF">A176_002078</name>
</gene>
<dbReference type="PANTHER" id="PTHR35564:SF3">
    <property type="entry name" value="TYPE VI SECRETION SYSTEM BASEPLATE SUBUNIT TSSG"/>
    <property type="match status" value="1"/>
</dbReference>
<dbReference type="NCBIfam" id="TIGR03347">
    <property type="entry name" value="VI_chp_1"/>
    <property type="match status" value="1"/>
</dbReference>
<sequence>MASEERLPDAFVEAARRLTEVAPQVGFFPLVAFLERLTSEATRVGGAGPVNEEMIRFRHDPSLGFSSGDLSAVSLHSVPVRAEDPYSKRPLFEVVTRFLGLTGSVSPLPHYLAEEVAQEDPDHPARREFLDLFHHRLLSLLYRIESKYRVSSETDTSFSDQWSRRLLALGGFDTYEKALDGTLPTWRLLRIAPLLASRARTSEQLEVALEDVLGEDLEGARVSVRQFVGRWVDIDARARLGHSNHQLGRNMLLGGKAFDRTGKIQIHIRPLPPRAYKRLMQEGDLLPLVREVVALFVRDPLEYDLELGLTEGVQHQFRLSTQEPSQLGRDTWLGQSQQTQLSVPGVK</sequence>
<dbReference type="STRING" id="1297742.A176_002078"/>
<name>A0A0H4WNW1_9BACT</name>
<accession>A0A0H4WNW1</accession>
<evidence type="ECO:0008006" key="3">
    <source>
        <dbReference type="Google" id="ProtNLM"/>
    </source>
</evidence>
<organism evidence="1 2">
    <name type="scientific">Pseudomyxococcus hansupus</name>
    <dbReference type="NCBI Taxonomy" id="1297742"/>
    <lineage>
        <taxon>Bacteria</taxon>
        <taxon>Pseudomonadati</taxon>
        <taxon>Myxococcota</taxon>
        <taxon>Myxococcia</taxon>
        <taxon>Myxococcales</taxon>
        <taxon>Cystobacterineae</taxon>
        <taxon>Myxococcaceae</taxon>
        <taxon>Pseudomyxococcus</taxon>
    </lineage>
</organism>
<dbReference type="EMBL" id="CP012109">
    <property type="protein sequence ID" value="AKQ65166.1"/>
    <property type="molecule type" value="Genomic_DNA"/>
</dbReference>
<dbReference type="PATRIC" id="fig|1297742.4.peg.2104"/>
<dbReference type="KEGG" id="mym:A176_002078"/>
<dbReference type="InterPro" id="IPR010732">
    <property type="entry name" value="T6SS_TssG-like"/>
</dbReference>
<dbReference type="Proteomes" id="UP000009026">
    <property type="component" value="Chromosome"/>
</dbReference>